<dbReference type="PANTHER" id="PTHR30158:SF3">
    <property type="entry name" value="MULTIDRUG EFFLUX PUMP SUBUNIT ACRA-RELATED"/>
    <property type="match status" value="1"/>
</dbReference>
<feature type="domain" description="Multidrug resistance protein MdtA-like alpha-helical hairpin" evidence="3">
    <location>
        <begin position="100"/>
        <end position="169"/>
    </location>
</feature>
<dbReference type="NCBIfam" id="TIGR01730">
    <property type="entry name" value="RND_mfp"/>
    <property type="match status" value="1"/>
</dbReference>
<dbReference type="FunFam" id="2.40.420.20:FF:000001">
    <property type="entry name" value="Efflux RND transporter periplasmic adaptor subunit"/>
    <property type="match status" value="1"/>
</dbReference>
<evidence type="ECO:0000259" key="4">
    <source>
        <dbReference type="Pfam" id="PF25917"/>
    </source>
</evidence>
<evidence type="ECO:0000256" key="2">
    <source>
        <dbReference type="SAM" id="Coils"/>
    </source>
</evidence>
<evidence type="ECO:0000256" key="1">
    <source>
        <dbReference type="ARBA" id="ARBA00004196"/>
    </source>
</evidence>
<name>A0A1J5QG15_9ZZZZ</name>
<dbReference type="GO" id="GO:0022857">
    <property type="term" value="F:transmembrane transporter activity"/>
    <property type="evidence" value="ECO:0007669"/>
    <property type="project" value="InterPro"/>
</dbReference>
<dbReference type="Gene3D" id="2.40.420.20">
    <property type="match status" value="1"/>
</dbReference>
<dbReference type="EMBL" id="MLJW01000799">
    <property type="protein sequence ID" value="OIQ82489.1"/>
    <property type="molecule type" value="Genomic_DNA"/>
</dbReference>
<evidence type="ECO:0000313" key="7">
    <source>
        <dbReference type="EMBL" id="OIQ82489.1"/>
    </source>
</evidence>
<evidence type="ECO:0000259" key="6">
    <source>
        <dbReference type="Pfam" id="PF25967"/>
    </source>
</evidence>
<feature type="domain" description="Multidrug resistance protein MdtA-like C-terminal permuted SH3" evidence="6">
    <location>
        <begin position="302"/>
        <end position="362"/>
    </location>
</feature>
<comment type="subcellular location">
    <subcellularLocation>
        <location evidence="1">Cell envelope</location>
    </subcellularLocation>
</comment>
<feature type="coiled-coil region" evidence="2">
    <location>
        <begin position="100"/>
        <end position="127"/>
    </location>
</feature>
<dbReference type="GO" id="GO:0046677">
    <property type="term" value="P:response to antibiotic"/>
    <property type="evidence" value="ECO:0007669"/>
    <property type="project" value="TreeGrafter"/>
</dbReference>
<feature type="domain" description="Multidrug resistance protein MdtA-like barrel-sandwich hybrid" evidence="4">
    <location>
        <begin position="59"/>
        <end position="202"/>
    </location>
</feature>
<keyword evidence="2" id="KW-0175">Coiled coil</keyword>
<sequence length="376" mass="39301">MISRGRLLVSALALLVLAGCDGKSQAPHGMPPAQVSVVTVSPHPVTLTTELPGRTAASRVAEVRPQVSGIILKRLFTEGAEVKAGQQLYQIDPASYEAALETAQADLAKAQATVKTAQAKADRYAALVRIKAVSAQDYDDAVAALAEDKAQVLAGQAEVRTARINLAYTRVYAPISGRIGKSAVTEGALVTAAQSTALATITQLDPIYVDLSQSSSDLLKLRRAVAAGRLSAGGADHAAVTLTLDGDMPYDHKGELKFSDVTVDAGTGGVEVRALFPNPQRLLYPGLFVRARIEEGVRPQGILVPQQSVARNPDGSAMVWLVAADGTAHPQPVSVGQALDGQYLIDSGLKAGDRVVVDGLQKVRPGAQVHAVEMKG</sequence>
<evidence type="ECO:0000259" key="3">
    <source>
        <dbReference type="Pfam" id="PF25876"/>
    </source>
</evidence>
<dbReference type="InterPro" id="IPR058627">
    <property type="entry name" value="MdtA-like_C"/>
</dbReference>
<dbReference type="Gene3D" id="1.10.287.470">
    <property type="entry name" value="Helix hairpin bin"/>
    <property type="match status" value="1"/>
</dbReference>
<dbReference type="GO" id="GO:0005886">
    <property type="term" value="C:plasma membrane"/>
    <property type="evidence" value="ECO:0007669"/>
    <property type="project" value="UniProtKB-SubCell"/>
</dbReference>
<proteinExistence type="predicted"/>
<dbReference type="AlphaFoldDB" id="A0A1J5QG15"/>
<dbReference type="Pfam" id="PF25917">
    <property type="entry name" value="BSH_RND"/>
    <property type="match status" value="1"/>
</dbReference>
<dbReference type="Pfam" id="PF25967">
    <property type="entry name" value="RND-MFP_C"/>
    <property type="match status" value="1"/>
</dbReference>
<protein>
    <submittedName>
        <fullName evidence="7">Multidrug efflux pump subunit AcrA</fullName>
    </submittedName>
</protein>
<dbReference type="InterPro" id="IPR006143">
    <property type="entry name" value="RND_pump_MFP"/>
</dbReference>
<dbReference type="InterPro" id="IPR058624">
    <property type="entry name" value="MdtA-like_HH"/>
</dbReference>
<dbReference type="Pfam" id="PF25876">
    <property type="entry name" value="HH_MFP_RND"/>
    <property type="match status" value="1"/>
</dbReference>
<dbReference type="PROSITE" id="PS51257">
    <property type="entry name" value="PROKAR_LIPOPROTEIN"/>
    <property type="match status" value="1"/>
</dbReference>
<feature type="domain" description="Multidrug resistance protein MdtA-like beta-barrel" evidence="5">
    <location>
        <begin position="206"/>
        <end position="296"/>
    </location>
</feature>
<dbReference type="Gene3D" id="2.40.50.100">
    <property type="match status" value="1"/>
</dbReference>
<dbReference type="SUPFAM" id="SSF111369">
    <property type="entry name" value="HlyD-like secretion proteins"/>
    <property type="match status" value="1"/>
</dbReference>
<gene>
    <name evidence="7" type="primary">acrA_2</name>
    <name evidence="7" type="ORF">GALL_357270</name>
</gene>
<dbReference type="PANTHER" id="PTHR30158">
    <property type="entry name" value="ACRA/E-RELATED COMPONENT OF DRUG EFFLUX TRANSPORTER"/>
    <property type="match status" value="1"/>
</dbReference>
<accession>A0A1J5QG15</accession>
<dbReference type="Pfam" id="PF25944">
    <property type="entry name" value="Beta-barrel_RND"/>
    <property type="match status" value="1"/>
</dbReference>
<dbReference type="InterPro" id="IPR058625">
    <property type="entry name" value="MdtA-like_BSH"/>
</dbReference>
<organism evidence="7">
    <name type="scientific">mine drainage metagenome</name>
    <dbReference type="NCBI Taxonomy" id="410659"/>
    <lineage>
        <taxon>unclassified sequences</taxon>
        <taxon>metagenomes</taxon>
        <taxon>ecological metagenomes</taxon>
    </lineage>
</organism>
<dbReference type="InterPro" id="IPR058626">
    <property type="entry name" value="MdtA-like_b-barrel"/>
</dbReference>
<comment type="caution">
    <text evidence="7">The sequence shown here is derived from an EMBL/GenBank/DDBJ whole genome shotgun (WGS) entry which is preliminary data.</text>
</comment>
<dbReference type="Gene3D" id="2.40.30.170">
    <property type="match status" value="1"/>
</dbReference>
<reference evidence="7" key="1">
    <citation type="submission" date="2016-10" db="EMBL/GenBank/DDBJ databases">
        <title>Sequence of Gallionella enrichment culture.</title>
        <authorList>
            <person name="Poehlein A."/>
            <person name="Muehling M."/>
            <person name="Daniel R."/>
        </authorList>
    </citation>
    <scope>NUCLEOTIDE SEQUENCE</scope>
</reference>
<evidence type="ECO:0000259" key="5">
    <source>
        <dbReference type="Pfam" id="PF25944"/>
    </source>
</evidence>